<gene>
    <name evidence="3" type="ORF">H0921_14735</name>
</gene>
<reference evidence="3 4" key="1">
    <citation type="submission" date="2020-07" db="EMBL/GenBank/DDBJ databases">
        <title>Thermogemmata thermophila gen. nov., sp. nov., a novel moderate thermophilic planctomycete from a Kamchatka hot spring.</title>
        <authorList>
            <person name="Elcheninov A.G."/>
            <person name="Podosokorskaya O.A."/>
            <person name="Kovaleva O.L."/>
            <person name="Novikov A."/>
            <person name="Bonch-Osmolovskaya E.A."/>
            <person name="Toshchakov S.V."/>
            <person name="Kublanov I.V."/>
        </authorList>
    </citation>
    <scope>NUCLEOTIDE SEQUENCE [LARGE SCALE GENOMIC DNA]</scope>
    <source>
        <strain evidence="3 4">2918</strain>
    </source>
</reference>
<dbReference type="Proteomes" id="UP000542342">
    <property type="component" value="Unassembled WGS sequence"/>
</dbReference>
<name>A0A7V8VGJ5_9BACT</name>
<dbReference type="RefSeq" id="WP_194539278.1">
    <property type="nucleotide sequence ID" value="NZ_JACEFB010000014.1"/>
</dbReference>
<dbReference type="InterPro" id="IPR040836">
    <property type="entry name" value="SAVED"/>
</dbReference>
<evidence type="ECO:0000256" key="1">
    <source>
        <dbReference type="SAM" id="Phobius"/>
    </source>
</evidence>
<feature type="domain" description="SMODS-associated and fused to various effectors" evidence="2">
    <location>
        <begin position="50"/>
        <end position="171"/>
    </location>
</feature>
<keyword evidence="4" id="KW-1185">Reference proteome</keyword>
<comment type="caution">
    <text evidence="3">The sequence shown here is derived from an EMBL/GenBank/DDBJ whole genome shotgun (WGS) entry which is preliminary data.</text>
</comment>
<dbReference type="EMBL" id="JACEFB010000014">
    <property type="protein sequence ID" value="MBA2227412.1"/>
    <property type="molecule type" value="Genomic_DNA"/>
</dbReference>
<proteinExistence type="predicted"/>
<protein>
    <submittedName>
        <fullName evidence="3">SAVED domain-containing protein</fullName>
    </submittedName>
</protein>
<dbReference type="NCBIfam" id="NF033611">
    <property type="entry name" value="SAVED"/>
    <property type="match status" value="1"/>
</dbReference>
<keyword evidence="1" id="KW-0812">Transmembrane</keyword>
<dbReference type="AlphaFoldDB" id="A0A7V8VGJ5"/>
<keyword evidence="1" id="KW-1133">Transmembrane helix</keyword>
<organism evidence="3 4">
    <name type="scientific">Thermogemmata fonticola</name>
    <dbReference type="NCBI Taxonomy" id="2755323"/>
    <lineage>
        <taxon>Bacteria</taxon>
        <taxon>Pseudomonadati</taxon>
        <taxon>Planctomycetota</taxon>
        <taxon>Planctomycetia</taxon>
        <taxon>Gemmatales</taxon>
        <taxon>Gemmataceae</taxon>
        <taxon>Thermogemmata</taxon>
    </lineage>
</organism>
<evidence type="ECO:0000313" key="3">
    <source>
        <dbReference type="EMBL" id="MBA2227412.1"/>
    </source>
</evidence>
<accession>A0A7V8VGJ5</accession>
<dbReference type="Pfam" id="PF18145">
    <property type="entry name" value="SAVED"/>
    <property type="match status" value="1"/>
</dbReference>
<evidence type="ECO:0000259" key="2">
    <source>
        <dbReference type="Pfam" id="PF18145"/>
    </source>
</evidence>
<evidence type="ECO:0000313" key="4">
    <source>
        <dbReference type="Proteomes" id="UP000542342"/>
    </source>
</evidence>
<keyword evidence="1" id="KW-0472">Membrane</keyword>
<sequence length="182" mass="20684">MDGVLDFFSRNLVAISTAALSGIASFIATKFADAVYQRWYKRRLVRRMLLHEKKHGKRQAVLILSIGSDIKETVLQDLRARGWLEAKEPEETDIPVFTIHQPEALTSETGQWHAYLDKVKTQVNELREAGINRLHLYARLPVALAVMVGTTLSNAPFMTHVYHHQNGRYEAVGLIAFETTRL</sequence>
<feature type="transmembrane region" description="Helical" evidence="1">
    <location>
        <begin position="12"/>
        <end position="36"/>
    </location>
</feature>